<reference evidence="1 2" key="1">
    <citation type="journal article" date="2013" name="PLoS Genet.">
        <title>Expanding the Marine Virosphere Using Metagenomics.</title>
        <authorList>
            <person name="Mizuno C.M."/>
            <person name="Rodriguez-Valera F."/>
            <person name="Kimes N.E."/>
            <person name="Ghai R."/>
        </authorList>
    </citation>
    <scope>NUCLEOTIDE SEQUENCE [LARGE SCALE GENOMIC DNA]</scope>
    <source>
        <strain evidence="1">UvMED-CGR-U-MedDCM-OCT-S39-C11</strain>
    </source>
</reference>
<dbReference type="InterPro" id="IPR024345">
    <property type="entry name" value="DNA_matur_Phage_T7-like"/>
</dbReference>
<dbReference type="GeneID" id="55412292"/>
<dbReference type="KEGG" id="vg:55412292"/>
<dbReference type="RefSeq" id="YP_009777998.1">
    <property type="nucleotide sequence ID" value="NC_047708.1"/>
</dbReference>
<dbReference type="Proteomes" id="UP000505326">
    <property type="component" value="Segment"/>
</dbReference>
<name>A0A6S4P7X6_9CAUD</name>
<dbReference type="Pfam" id="PF11123">
    <property type="entry name" value="DNA_Packaging_2"/>
    <property type="match status" value="1"/>
</dbReference>
<dbReference type="EMBL" id="AP013549">
    <property type="protein sequence ID" value="BAQ94501.1"/>
    <property type="molecule type" value="Genomic_DNA"/>
</dbReference>
<evidence type="ECO:0000313" key="2">
    <source>
        <dbReference type="Proteomes" id="UP000505326"/>
    </source>
</evidence>
<proteinExistence type="predicted"/>
<protein>
    <submittedName>
        <fullName evidence="1">Uncharacterized protein</fullName>
    </submittedName>
</protein>
<sequence length="80" mass="8899">MPRASEDFLGSIHALVSQEIRDMLTDVDPRQRREGVQLALKFLKDNNITAQLEASAPMANMVSSLPSAVELERLMTMTPD</sequence>
<accession>A0A6S4P7X6</accession>
<organism evidence="1 2">
    <name type="scientific">uncultured phage_MedDCM-OCT-S39-C11</name>
    <dbReference type="NCBI Taxonomy" id="2740805"/>
    <lineage>
        <taxon>Viruses</taxon>
        <taxon>Duplodnaviria</taxon>
        <taxon>Heunggongvirae</taxon>
        <taxon>Uroviricota</taxon>
        <taxon>Caudoviricetes</taxon>
        <taxon>Autographivirales</taxon>
        <taxon>Krakvirus</taxon>
        <taxon>Krakvirus S39C11</taxon>
    </lineage>
</organism>
<keyword evidence="2" id="KW-1185">Reference proteome</keyword>
<evidence type="ECO:0000313" key="1">
    <source>
        <dbReference type="EMBL" id="BAQ94501.1"/>
    </source>
</evidence>